<protein>
    <submittedName>
        <fullName evidence="1">Uncharacterized protein</fullName>
    </submittedName>
</protein>
<dbReference type="Proteomes" id="UP001356427">
    <property type="component" value="Unassembled WGS sequence"/>
</dbReference>
<dbReference type="EMBL" id="JAGTTL010000005">
    <property type="protein sequence ID" value="KAK6322047.1"/>
    <property type="molecule type" value="Genomic_DNA"/>
</dbReference>
<evidence type="ECO:0000313" key="1">
    <source>
        <dbReference type="EMBL" id="KAK6322047.1"/>
    </source>
</evidence>
<evidence type="ECO:0000313" key="2">
    <source>
        <dbReference type="Proteomes" id="UP001356427"/>
    </source>
</evidence>
<dbReference type="AlphaFoldDB" id="A0AAN8M9J7"/>
<gene>
    <name evidence="1" type="ORF">J4Q44_G00068390</name>
</gene>
<reference evidence="1 2" key="1">
    <citation type="submission" date="2021-04" db="EMBL/GenBank/DDBJ databases">
        <authorList>
            <person name="De Guttry C."/>
            <person name="Zahm M."/>
            <person name="Klopp C."/>
            <person name="Cabau C."/>
            <person name="Louis A."/>
            <person name="Berthelot C."/>
            <person name="Parey E."/>
            <person name="Roest Crollius H."/>
            <person name="Montfort J."/>
            <person name="Robinson-Rechavi M."/>
            <person name="Bucao C."/>
            <person name="Bouchez O."/>
            <person name="Gislard M."/>
            <person name="Lluch J."/>
            <person name="Milhes M."/>
            <person name="Lampietro C."/>
            <person name="Lopez Roques C."/>
            <person name="Donnadieu C."/>
            <person name="Braasch I."/>
            <person name="Desvignes T."/>
            <person name="Postlethwait J."/>
            <person name="Bobe J."/>
            <person name="Wedekind C."/>
            <person name="Guiguen Y."/>
        </authorList>
    </citation>
    <scope>NUCLEOTIDE SEQUENCE [LARGE SCALE GENOMIC DNA]</scope>
    <source>
        <strain evidence="1">Cs_M1</strain>
        <tissue evidence="1">Blood</tissue>
    </source>
</reference>
<comment type="caution">
    <text evidence="1">The sequence shown here is derived from an EMBL/GenBank/DDBJ whole genome shotgun (WGS) entry which is preliminary data.</text>
</comment>
<sequence length="87" mass="10021">MWETPQTYGRRYSGQMRLKLSFLVIKENAMSGVNSTPLIIPRTPSAGTGKLVRFEGMMDGAKYREILEGNLFQSSRDLRLGWRFTFQ</sequence>
<organism evidence="1 2">
    <name type="scientific">Coregonus suidteri</name>
    <dbReference type="NCBI Taxonomy" id="861788"/>
    <lineage>
        <taxon>Eukaryota</taxon>
        <taxon>Metazoa</taxon>
        <taxon>Chordata</taxon>
        <taxon>Craniata</taxon>
        <taxon>Vertebrata</taxon>
        <taxon>Euteleostomi</taxon>
        <taxon>Actinopterygii</taxon>
        <taxon>Neopterygii</taxon>
        <taxon>Teleostei</taxon>
        <taxon>Protacanthopterygii</taxon>
        <taxon>Salmoniformes</taxon>
        <taxon>Salmonidae</taxon>
        <taxon>Coregoninae</taxon>
        <taxon>Coregonus</taxon>
    </lineage>
</organism>
<accession>A0AAN8M9J7</accession>
<name>A0AAN8M9J7_9TELE</name>
<keyword evidence="2" id="KW-1185">Reference proteome</keyword>
<proteinExistence type="predicted"/>